<comment type="caution">
    <text evidence="5">The sequence shown here is derived from an EMBL/GenBank/DDBJ whole genome shotgun (WGS) entry which is preliminary data.</text>
</comment>
<dbReference type="EMBL" id="JFHK01000003">
    <property type="protein sequence ID" value="OAA31545.1"/>
    <property type="molecule type" value="Genomic_DNA"/>
</dbReference>
<evidence type="ECO:0000256" key="4">
    <source>
        <dbReference type="SAM" id="SignalP"/>
    </source>
</evidence>
<comment type="similarity">
    <text evidence="1">Belongs to the bacterial solute-binding protein 1 family.</text>
</comment>
<evidence type="ECO:0000313" key="5">
    <source>
        <dbReference type="EMBL" id="OAA31545.1"/>
    </source>
</evidence>
<dbReference type="Pfam" id="PF01547">
    <property type="entry name" value="SBP_bac_1"/>
    <property type="match status" value="1"/>
</dbReference>
<organism evidence="5 6">
    <name type="scientific">Kosmotoga arenicorallina S304</name>
    <dbReference type="NCBI Taxonomy" id="1453497"/>
    <lineage>
        <taxon>Bacteria</taxon>
        <taxon>Thermotogati</taxon>
        <taxon>Thermotogota</taxon>
        <taxon>Thermotogae</taxon>
        <taxon>Kosmotogales</taxon>
        <taxon>Kosmotogaceae</taxon>
        <taxon>Kosmotoga</taxon>
    </lineage>
</organism>
<feature type="signal peptide" evidence="4">
    <location>
        <begin position="1"/>
        <end position="23"/>
    </location>
</feature>
<keyword evidence="2" id="KW-0813">Transport</keyword>
<dbReference type="GO" id="GO:1901982">
    <property type="term" value="F:maltose binding"/>
    <property type="evidence" value="ECO:0007669"/>
    <property type="project" value="TreeGrafter"/>
</dbReference>
<dbReference type="GO" id="GO:0042956">
    <property type="term" value="P:maltodextrin transmembrane transport"/>
    <property type="evidence" value="ECO:0007669"/>
    <property type="project" value="TreeGrafter"/>
</dbReference>
<keyword evidence="3 4" id="KW-0732">Signal</keyword>
<dbReference type="GO" id="GO:0015768">
    <property type="term" value="P:maltose transport"/>
    <property type="evidence" value="ECO:0007669"/>
    <property type="project" value="TreeGrafter"/>
</dbReference>
<feature type="chain" id="PRO_5008116143" description="Sugar ABC transporter substrate-binding protein" evidence="4">
    <location>
        <begin position="24"/>
        <end position="422"/>
    </location>
</feature>
<evidence type="ECO:0000256" key="3">
    <source>
        <dbReference type="ARBA" id="ARBA00022729"/>
    </source>
</evidence>
<dbReference type="CDD" id="cd14748">
    <property type="entry name" value="PBP2_UgpB"/>
    <property type="match status" value="1"/>
</dbReference>
<dbReference type="OrthoDB" id="9772007at2"/>
<dbReference type="SUPFAM" id="SSF53850">
    <property type="entry name" value="Periplasmic binding protein-like II"/>
    <property type="match status" value="1"/>
</dbReference>
<gene>
    <name evidence="5" type="ORF">AT15_05580</name>
</gene>
<dbReference type="RefSeq" id="WP_068345831.1">
    <property type="nucleotide sequence ID" value="NZ_JFHK01000003.1"/>
</dbReference>
<dbReference type="Proteomes" id="UP000077339">
    <property type="component" value="Unassembled WGS sequence"/>
</dbReference>
<dbReference type="Gene3D" id="3.40.190.10">
    <property type="entry name" value="Periplasmic binding protein-like II"/>
    <property type="match status" value="2"/>
</dbReference>
<dbReference type="AlphaFoldDB" id="A0A182C7G2"/>
<dbReference type="InterPro" id="IPR006059">
    <property type="entry name" value="SBP"/>
</dbReference>
<name>A0A182C7G2_9BACT</name>
<dbReference type="PANTHER" id="PTHR30061:SF50">
    <property type="entry name" value="MALTOSE_MALTODEXTRIN-BINDING PERIPLASMIC PROTEIN"/>
    <property type="match status" value="1"/>
</dbReference>
<evidence type="ECO:0008006" key="7">
    <source>
        <dbReference type="Google" id="ProtNLM"/>
    </source>
</evidence>
<dbReference type="PANTHER" id="PTHR30061">
    <property type="entry name" value="MALTOSE-BINDING PERIPLASMIC PROTEIN"/>
    <property type="match status" value="1"/>
</dbReference>
<evidence type="ECO:0000256" key="2">
    <source>
        <dbReference type="ARBA" id="ARBA00022448"/>
    </source>
</evidence>
<accession>A0A182C7G2</accession>
<keyword evidence="6" id="KW-1185">Reference proteome</keyword>
<dbReference type="GO" id="GO:0055052">
    <property type="term" value="C:ATP-binding cassette (ABC) transporter complex, substrate-binding subunit-containing"/>
    <property type="evidence" value="ECO:0007669"/>
    <property type="project" value="TreeGrafter"/>
</dbReference>
<evidence type="ECO:0000313" key="6">
    <source>
        <dbReference type="Proteomes" id="UP000077339"/>
    </source>
</evidence>
<dbReference type="PATRIC" id="fig|1453497.3.peg.1110"/>
<dbReference type="STRING" id="1453497.AT15_05580"/>
<reference evidence="5 6" key="1">
    <citation type="submission" date="2014-02" db="EMBL/GenBank/DDBJ databases">
        <title>Kosmotoga genome sequencing.</title>
        <authorList>
            <person name="Pollo S.M."/>
            <person name="Charchuk R."/>
            <person name="Nesbo C.L."/>
        </authorList>
    </citation>
    <scope>NUCLEOTIDE SEQUENCE [LARGE SCALE GENOMIC DNA]</scope>
    <source>
        <strain evidence="5 6">S304</strain>
    </source>
</reference>
<protein>
    <recommendedName>
        <fullName evidence="7">Sugar ABC transporter substrate-binding protein</fullName>
    </recommendedName>
</protein>
<proteinExistence type="inferred from homology"/>
<sequence>MSMKKALALMLVFVMLLSTFSLARATKIKFWHMYISGPSKDIMQEIIADFNEAHKGVIEVEDLGISFWDYWDKLRVAMASRQEPDVFLNDLGNVGMRASTGILLDLRPYLEAADLSPEEIFFNGPLSMCSYEGGIYALPLETDVRLLFYNKDLFREAGLDPEKPPTTWEELWEYADRITKVDADGNYDIVGFNPLYGQSYFWMYAWGNGVSFIDENGNLVVNSPEVVKSLEEWCDMINRLGLEKLLAFGSNFGWGAADAFIAGKVGMGIQVGNMVSNIKAYAPDLDYGIAHIPWPKQKATWSNGFSLEISSRSKHKLAAVEFALYLMSDEVQLKLAGKLSSLIGNKRAAYNPELMEDPEWKMQIEALEYTKFRPFVLEAPLWYMNLQTAVEEAMYGKKTPQQALDDAQKLIEADIQKYKMTH</sequence>
<evidence type="ECO:0000256" key="1">
    <source>
        <dbReference type="ARBA" id="ARBA00008520"/>
    </source>
</evidence>